<comment type="caution">
    <text evidence="2">The sequence shown here is derived from an EMBL/GenBank/DDBJ whole genome shotgun (WGS) entry which is preliminary data.</text>
</comment>
<evidence type="ECO:0000256" key="1">
    <source>
        <dbReference type="SAM" id="Phobius"/>
    </source>
</evidence>
<keyword evidence="1" id="KW-0812">Transmembrane</keyword>
<accession>A0A3M7RYG5</accession>
<evidence type="ECO:0000313" key="3">
    <source>
        <dbReference type="Proteomes" id="UP000276133"/>
    </source>
</evidence>
<proteinExistence type="predicted"/>
<gene>
    <name evidence="2" type="ORF">BpHYR1_024809</name>
</gene>
<feature type="transmembrane region" description="Helical" evidence="1">
    <location>
        <begin position="48"/>
        <end position="63"/>
    </location>
</feature>
<keyword evidence="1" id="KW-1133">Transmembrane helix</keyword>
<organism evidence="2 3">
    <name type="scientific">Brachionus plicatilis</name>
    <name type="common">Marine rotifer</name>
    <name type="synonym">Brachionus muelleri</name>
    <dbReference type="NCBI Taxonomy" id="10195"/>
    <lineage>
        <taxon>Eukaryota</taxon>
        <taxon>Metazoa</taxon>
        <taxon>Spiralia</taxon>
        <taxon>Gnathifera</taxon>
        <taxon>Rotifera</taxon>
        <taxon>Eurotatoria</taxon>
        <taxon>Monogononta</taxon>
        <taxon>Pseudotrocha</taxon>
        <taxon>Ploima</taxon>
        <taxon>Brachionidae</taxon>
        <taxon>Brachionus</taxon>
    </lineage>
</organism>
<dbReference type="EMBL" id="REGN01002387">
    <property type="protein sequence ID" value="RNA28490.1"/>
    <property type="molecule type" value="Genomic_DNA"/>
</dbReference>
<name>A0A3M7RYG5_BRAPC</name>
<evidence type="ECO:0000313" key="2">
    <source>
        <dbReference type="EMBL" id="RNA28490.1"/>
    </source>
</evidence>
<dbReference type="AlphaFoldDB" id="A0A3M7RYG5"/>
<protein>
    <submittedName>
        <fullName evidence="2">Uncharacterized protein</fullName>
    </submittedName>
</protein>
<sequence>MEKKKKSLVGLLKNKNFSTDIFIFHLKSHFSCSNGLITEHMQLYKRRFIFRVLLIMCALVHIIT</sequence>
<reference evidence="2 3" key="1">
    <citation type="journal article" date="2018" name="Sci. Rep.">
        <title>Genomic signatures of local adaptation to the degree of environmental predictability in rotifers.</title>
        <authorList>
            <person name="Franch-Gras L."/>
            <person name="Hahn C."/>
            <person name="Garcia-Roger E.M."/>
            <person name="Carmona M.J."/>
            <person name="Serra M."/>
            <person name="Gomez A."/>
        </authorList>
    </citation>
    <scope>NUCLEOTIDE SEQUENCE [LARGE SCALE GENOMIC DNA]</scope>
    <source>
        <strain evidence="2">HYR1</strain>
    </source>
</reference>
<dbReference type="Proteomes" id="UP000276133">
    <property type="component" value="Unassembled WGS sequence"/>
</dbReference>
<keyword evidence="3" id="KW-1185">Reference proteome</keyword>
<keyword evidence="1" id="KW-0472">Membrane</keyword>